<proteinExistence type="predicted"/>
<evidence type="ECO:0000313" key="2">
    <source>
        <dbReference type="Proteomes" id="UP000578686"/>
    </source>
</evidence>
<keyword evidence="2" id="KW-1185">Reference proteome</keyword>
<gene>
    <name evidence="1" type="ORF">HCN56_13205</name>
</gene>
<sequence length="48" mass="5203">MTVPLRRAGTATVFVEAVAFKGEWTTELHYAILAREWRASADGPAAPS</sequence>
<accession>A0A7X6D1S9</accession>
<name>A0A7X6D1S9_9ACTN</name>
<comment type="caution">
    <text evidence="1">The sequence shown here is derived from an EMBL/GenBank/DDBJ whole genome shotgun (WGS) entry which is preliminary data.</text>
</comment>
<dbReference type="AlphaFoldDB" id="A0A7X6D1S9"/>
<protein>
    <submittedName>
        <fullName evidence="1">Uncharacterized protein</fullName>
    </submittedName>
</protein>
<organism evidence="1 2">
    <name type="scientific">Streptomyces lonarensis</name>
    <dbReference type="NCBI Taxonomy" id="700599"/>
    <lineage>
        <taxon>Bacteria</taxon>
        <taxon>Bacillati</taxon>
        <taxon>Actinomycetota</taxon>
        <taxon>Actinomycetes</taxon>
        <taxon>Kitasatosporales</taxon>
        <taxon>Streptomycetaceae</taxon>
        <taxon>Streptomyces</taxon>
    </lineage>
</organism>
<dbReference type="EMBL" id="JAAVJD010000089">
    <property type="protein sequence ID" value="NJQ06514.1"/>
    <property type="molecule type" value="Genomic_DNA"/>
</dbReference>
<evidence type="ECO:0000313" key="1">
    <source>
        <dbReference type="EMBL" id="NJQ06514.1"/>
    </source>
</evidence>
<dbReference type="Proteomes" id="UP000578686">
    <property type="component" value="Unassembled WGS sequence"/>
</dbReference>
<dbReference type="RefSeq" id="WP_167970674.1">
    <property type="nucleotide sequence ID" value="NZ_BHZG01000047.1"/>
</dbReference>
<reference evidence="1 2" key="1">
    <citation type="submission" date="2020-03" db="EMBL/GenBank/DDBJ databases">
        <title>Draft genome of Streptomyces sp. ventii, isolated from the Axial Seamount in the Pacific Ocean, and resequencing of the two type strains Streptomyces lonarensis strain NCL 716 and Streptomyces bohaiensis strain 11A07.</title>
        <authorList>
            <person name="Loughran R.M."/>
            <person name="Pfannmuller K.M."/>
            <person name="Wasson B.J."/>
            <person name="Deadmond M.C."/>
            <person name="Paddock B.E."/>
            <person name="Koyack M.J."/>
            <person name="Gallegos D.A."/>
            <person name="Mitchell E.A."/>
            <person name="Ushijima B."/>
            <person name="Saw J.H."/>
            <person name="Mcphail K.L."/>
            <person name="Videau P."/>
        </authorList>
    </citation>
    <scope>NUCLEOTIDE SEQUENCE [LARGE SCALE GENOMIC DNA]</scope>
    <source>
        <strain evidence="1 2">NCL716</strain>
    </source>
</reference>